<dbReference type="AlphaFoldDB" id="D1ADT0"/>
<gene>
    <name evidence="2" type="ordered locus">Tcur_1973</name>
</gene>
<dbReference type="InterPro" id="IPR000835">
    <property type="entry name" value="HTH_MarR-typ"/>
</dbReference>
<dbReference type="HOGENOM" id="CLU_129233_0_0_11"/>
<evidence type="ECO:0000313" key="3">
    <source>
        <dbReference type="Proteomes" id="UP000001918"/>
    </source>
</evidence>
<dbReference type="InterPro" id="IPR036388">
    <property type="entry name" value="WH-like_DNA-bd_sf"/>
</dbReference>
<dbReference type="PROSITE" id="PS50995">
    <property type="entry name" value="HTH_MARR_2"/>
    <property type="match status" value="1"/>
</dbReference>
<sequence length="151" mass="16414">MELLAENLESLLTYLMRTAEGDILGELKTLDLSLSQARTLFLVERASRALAVHELAAELGLSMAAAGRAAEALVRHGLAVRRSDAGDRRIKRIAITAAGRELLCRLHAARHADLRRFAATLTEEERMGLVKALAPVLARPEIRALTIGPLC</sequence>
<dbReference type="STRING" id="471852.Tcur_1973"/>
<dbReference type="KEGG" id="tcu:Tcur_1973"/>
<dbReference type="GO" id="GO:0003700">
    <property type="term" value="F:DNA-binding transcription factor activity"/>
    <property type="evidence" value="ECO:0007669"/>
    <property type="project" value="InterPro"/>
</dbReference>
<dbReference type="Gene3D" id="1.10.10.10">
    <property type="entry name" value="Winged helix-like DNA-binding domain superfamily/Winged helix DNA-binding domain"/>
    <property type="match status" value="1"/>
</dbReference>
<evidence type="ECO:0000313" key="2">
    <source>
        <dbReference type="EMBL" id="ACY97540.1"/>
    </source>
</evidence>
<name>D1ADT0_THECD</name>
<organism evidence="2 3">
    <name type="scientific">Thermomonospora curvata (strain ATCC 19995 / DSM 43183 / JCM 3096 / KCTC 9072 / NBRC 15933 / NCIMB 10081 / Henssen B9)</name>
    <dbReference type="NCBI Taxonomy" id="471852"/>
    <lineage>
        <taxon>Bacteria</taxon>
        <taxon>Bacillati</taxon>
        <taxon>Actinomycetota</taxon>
        <taxon>Actinomycetes</taxon>
        <taxon>Streptosporangiales</taxon>
        <taxon>Thermomonosporaceae</taxon>
        <taxon>Thermomonospora</taxon>
    </lineage>
</organism>
<dbReference type="GO" id="GO:0006950">
    <property type="term" value="P:response to stress"/>
    <property type="evidence" value="ECO:0007669"/>
    <property type="project" value="TreeGrafter"/>
</dbReference>
<dbReference type="InterPro" id="IPR039422">
    <property type="entry name" value="MarR/SlyA-like"/>
</dbReference>
<dbReference type="Pfam" id="PF12802">
    <property type="entry name" value="MarR_2"/>
    <property type="match status" value="1"/>
</dbReference>
<dbReference type="PANTHER" id="PTHR33164:SF43">
    <property type="entry name" value="HTH-TYPE TRANSCRIPTIONAL REPRESSOR YETL"/>
    <property type="match status" value="1"/>
</dbReference>
<keyword evidence="3" id="KW-1185">Reference proteome</keyword>
<accession>D1ADT0</accession>
<dbReference type="Proteomes" id="UP000001918">
    <property type="component" value="Chromosome"/>
</dbReference>
<evidence type="ECO:0000259" key="1">
    <source>
        <dbReference type="PROSITE" id="PS50995"/>
    </source>
</evidence>
<protein>
    <submittedName>
        <fullName evidence="2">Transcriptional regulator, MarR family</fullName>
    </submittedName>
</protein>
<dbReference type="SUPFAM" id="SSF46785">
    <property type="entry name" value="Winged helix' DNA-binding domain"/>
    <property type="match status" value="1"/>
</dbReference>
<dbReference type="SMART" id="SM00347">
    <property type="entry name" value="HTH_MARR"/>
    <property type="match status" value="1"/>
</dbReference>
<reference evidence="2 3" key="1">
    <citation type="journal article" date="2011" name="Stand. Genomic Sci.">
        <title>Complete genome sequence of Thermomonospora curvata type strain (B9).</title>
        <authorList>
            <person name="Chertkov O."/>
            <person name="Sikorski J."/>
            <person name="Nolan M."/>
            <person name="Lapidus A."/>
            <person name="Lucas S."/>
            <person name="Del Rio T.G."/>
            <person name="Tice H."/>
            <person name="Cheng J.F."/>
            <person name="Goodwin L."/>
            <person name="Pitluck S."/>
            <person name="Liolios K."/>
            <person name="Ivanova N."/>
            <person name="Mavromatis K."/>
            <person name="Mikhailova N."/>
            <person name="Ovchinnikova G."/>
            <person name="Pati A."/>
            <person name="Chen A."/>
            <person name="Palaniappan K."/>
            <person name="Djao O.D."/>
            <person name="Land M."/>
            <person name="Hauser L."/>
            <person name="Chang Y.J."/>
            <person name="Jeffries C.D."/>
            <person name="Brettin T."/>
            <person name="Han C."/>
            <person name="Detter J.C."/>
            <person name="Rohde M."/>
            <person name="Goker M."/>
            <person name="Woyke T."/>
            <person name="Bristow J."/>
            <person name="Eisen J.A."/>
            <person name="Markowitz V."/>
            <person name="Hugenholtz P."/>
            <person name="Klenk H.P."/>
            <person name="Kyrpides N.C."/>
        </authorList>
    </citation>
    <scope>NUCLEOTIDE SEQUENCE [LARGE SCALE GENOMIC DNA]</scope>
    <source>
        <strain evidence="3">ATCC 19995 / DSM 43183 / JCM 3096 / KCTC 9072 / NBRC 15933 / NCIMB 10081 / Henssen B9</strain>
    </source>
</reference>
<dbReference type="EMBL" id="CP001738">
    <property type="protein sequence ID" value="ACY97540.1"/>
    <property type="molecule type" value="Genomic_DNA"/>
</dbReference>
<dbReference type="PANTHER" id="PTHR33164">
    <property type="entry name" value="TRANSCRIPTIONAL REGULATOR, MARR FAMILY"/>
    <property type="match status" value="1"/>
</dbReference>
<feature type="domain" description="HTH marR-type" evidence="1">
    <location>
        <begin position="1"/>
        <end position="138"/>
    </location>
</feature>
<dbReference type="InterPro" id="IPR036390">
    <property type="entry name" value="WH_DNA-bd_sf"/>
</dbReference>
<proteinExistence type="predicted"/>
<dbReference type="eggNOG" id="COG1846">
    <property type="taxonomic scope" value="Bacteria"/>
</dbReference>